<protein>
    <submittedName>
        <fullName evidence="2">Uncharacterized protein</fullName>
    </submittedName>
</protein>
<keyword evidence="1" id="KW-0812">Transmembrane</keyword>
<organism evidence="2">
    <name type="scientific">marine sediment metagenome</name>
    <dbReference type="NCBI Taxonomy" id="412755"/>
    <lineage>
        <taxon>unclassified sequences</taxon>
        <taxon>metagenomes</taxon>
        <taxon>ecological metagenomes</taxon>
    </lineage>
</organism>
<feature type="transmembrane region" description="Helical" evidence="1">
    <location>
        <begin position="6"/>
        <end position="27"/>
    </location>
</feature>
<evidence type="ECO:0000313" key="2">
    <source>
        <dbReference type="EMBL" id="KKO12029.1"/>
    </source>
</evidence>
<dbReference type="AlphaFoldDB" id="A0A0F9Z499"/>
<evidence type="ECO:0000256" key="1">
    <source>
        <dbReference type="SAM" id="Phobius"/>
    </source>
</evidence>
<sequence length="312" mass="35393">MEEINWVYVVLSTMSTVATVAAAYAALTSLRISRQANQVSEKSILAAHHSSAAFELSSAISKLKEESSDFSDFAYSMWADWPRDIEGCDDRSAGGIDPRPLRHVLTNASEMLVGHGTSNEREFRLAQNRMFSIIRDGVAGLNELEFNELLKKADHEHDYFESIFGTPSIKRNIGDTKAFRWVCYQLTRRVGTDKWQEIWIRSWHDGGWMNKYRTEFSKIQTTLSDVLATLRRERGKIALSVYPLKSNPVLDAKYNSVVNAVEVLLDDCNPDLMEAYSDFEDDEDAYLLIVYSMGIAYFAMKILGSLHLDSDN</sequence>
<keyword evidence="1" id="KW-0472">Membrane</keyword>
<comment type="caution">
    <text evidence="2">The sequence shown here is derived from an EMBL/GenBank/DDBJ whole genome shotgun (WGS) entry which is preliminary data.</text>
</comment>
<reference evidence="2" key="1">
    <citation type="journal article" date="2015" name="Nature">
        <title>Complex archaea that bridge the gap between prokaryotes and eukaryotes.</title>
        <authorList>
            <person name="Spang A."/>
            <person name="Saw J.H."/>
            <person name="Jorgensen S.L."/>
            <person name="Zaremba-Niedzwiedzka K."/>
            <person name="Martijn J."/>
            <person name="Lind A.E."/>
            <person name="van Eijk R."/>
            <person name="Schleper C."/>
            <person name="Guy L."/>
            <person name="Ettema T.J."/>
        </authorList>
    </citation>
    <scope>NUCLEOTIDE SEQUENCE</scope>
</reference>
<feature type="transmembrane region" description="Helical" evidence="1">
    <location>
        <begin position="285"/>
        <end position="304"/>
    </location>
</feature>
<name>A0A0F9Z499_9ZZZZ</name>
<dbReference type="EMBL" id="LAZR01000001">
    <property type="protein sequence ID" value="KKO12029.1"/>
    <property type="molecule type" value="Genomic_DNA"/>
</dbReference>
<keyword evidence="1" id="KW-1133">Transmembrane helix</keyword>
<proteinExistence type="predicted"/>
<gene>
    <name evidence="2" type="ORF">LCGC14_0000370</name>
</gene>
<accession>A0A0F9Z499</accession>